<dbReference type="Proteomes" id="UP001154111">
    <property type="component" value="Chromosome"/>
</dbReference>
<gene>
    <name evidence="3" type="ORF">ERYAMS2_00530</name>
    <name evidence="4" type="ORF">ERYAMS_00240</name>
</gene>
<evidence type="ECO:0000313" key="6">
    <source>
        <dbReference type="Proteomes" id="UP001154111"/>
    </source>
</evidence>
<evidence type="ECO:0000259" key="2">
    <source>
        <dbReference type="Pfam" id="PF01648"/>
    </source>
</evidence>
<dbReference type="Proteomes" id="UP001154095">
    <property type="component" value="Chromosome"/>
</dbReference>
<dbReference type="InterPro" id="IPR037143">
    <property type="entry name" value="4-PPantetheinyl_Trfase_dom_sf"/>
</dbReference>
<feature type="domain" description="4'-phosphopantetheinyl transferase" evidence="2">
    <location>
        <begin position="72"/>
        <end position="152"/>
    </location>
</feature>
<evidence type="ECO:0000256" key="1">
    <source>
        <dbReference type="ARBA" id="ARBA00022679"/>
    </source>
</evidence>
<dbReference type="AlphaFoldDB" id="A0AAU9VI12"/>
<dbReference type="EMBL" id="OW659477">
    <property type="protein sequence ID" value="CAH2761089.1"/>
    <property type="molecule type" value="Genomic_DNA"/>
</dbReference>
<dbReference type="EMBL" id="OW659496">
    <property type="protein sequence ID" value="CAH2761099.1"/>
    <property type="molecule type" value="Genomic_DNA"/>
</dbReference>
<dbReference type="SUPFAM" id="SSF56214">
    <property type="entry name" value="4'-phosphopantetheinyl transferase"/>
    <property type="match status" value="1"/>
</dbReference>
<dbReference type="RefSeq" id="WP_254007187.1">
    <property type="nucleotide sequence ID" value="NZ_OW659477.1"/>
</dbReference>
<organism evidence="3 6">
    <name type="scientific">Erysipelothrix amsterdamensis</name>
    <dbReference type="NCBI Taxonomy" id="2929157"/>
    <lineage>
        <taxon>Bacteria</taxon>
        <taxon>Bacillati</taxon>
        <taxon>Bacillota</taxon>
        <taxon>Erysipelotrichia</taxon>
        <taxon>Erysipelotrichales</taxon>
        <taxon>Erysipelotrichaceae</taxon>
        <taxon>Erysipelothrix</taxon>
    </lineage>
</organism>
<evidence type="ECO:0000313" key="5">
    <source>
        <dbReference type="Proteomes" id="UP001154095"/>
    </source>
</evidence>
<reference evidence="3" key="1">
    <citation type="submission" date="2022-04" db="EMBL/GenBank/DDBJ databases">
        <authorList>
            <person name="Forde T."/>
        </authorList>
    </citation>
    <scope>NUCLEOTIDE SEQUENCE</scope>
    <source>
        <strain evidence="3">A18Y016a</strain>
        <strain evidence="4">A18Y020d</strain>
    </source>
</reference>
<dbReference type="Gene3D" id="3.90.470.20">
    <property type="entry name" value="4'-phosphopantetheinyl transferase domain"/>
    <property type="match status" value="1"/>
</dbReference>
<sequence length="179" mass="21587">MENHVVIYQTKKTSIRTLEMCIQDFTRRNKIDNTWYLYKTENGKPIILNNDFYYSKTITEAFSSYAFSLHPISIDIQKFDEHVNYQKISDRFYHPQEIEYVKKHGIRSFYKIWCLKECYIKFFDLRIEKDFPQFSVLEILDNNMRNLTCTLLPLSNEYFGSLLTEAPTTFEFISIEMKD</sequence>
<dbReference type="GO" id="GO:0008897">
    <property type="term" value="F:holo-[acyl-carrier-protein] synthase activity"/>
    <property type="evidence" value="ECO:0007669"/>
    <property type="project" value="InterPro"/>
</dbReference>
<proteinExistence type="predicted"/>
<name>A0AAU9VI12_9FIRM</name>
<evidence type="ECO:0000313" key="3">
    <source>
        <dbReference type="EMBL" id="CAH2761089.1"/>
    </source>
</evidence>
<dbReference type="Pfam" id="PF01648">
    <property type="entry name" value="ACPS"/>
    <property type="match status" value="1"/>
</dbReference>
<keyword evidence="1 3" id="KW-0808">Transferase</keyword>
<accession>A0AAU9VI12</accession>
<dbReference type="GO" id="GO:0000287">
    <property type="term" value="F:magnesium ion binding"/>
    <property type="evidence" value="ECO:0007669"/>
    <property type="project" value="InterPro"/>
</dbReference>
<dbReference type="InterPro" id="IPR008278">
    <property type="entry name" value="4-PPantetheinyl_Trfase_dom"/>
</dbReference>
<keyword evidence="5" id="KW-1185">Reference proteome</keyword>
<evidence type="ECO:0000313" key="4">
    <source>
        <dbReference type="EMBL" id="CAH2761099.1"/>
    </source>
</evidence>
<protein>
    <submittedName>
        <fullName evidence="3">4'-phosphopantetheinyl transferase superfamily protein</fullName>
    </submittedName>
</protein>